<dbReference type="SUPFAM" id="SSF63411">
    <property type="entry name" value="LuxS/MPP-like metallohydrolase"/>
    <property type="match status" value="2"/>
</dbReference>
<dbReference type="InterPro" id="IPR011765">
    <property type="entry name" value="Pept_M16_N"/>
</dbReference>
<dbReference type="GO" id="GO:0046872">
    <property type="term" value="F:metal ion binding"/>
    <property type="evidence" value="ECO:0007669"/>
    <property type="project" value="InterPro"/>
</dbReference>
<dbReference type="GO" id="GO:0006508">
    <property type="term" value="P:proteolysis"/>
    <property type="evidence" value="ECO:0007669"/>
    <property type="project" value="InterPro"/>
</dbReference>
<dbReference type="GO" id="GO:0004222">
    <property type="term" value="F:metalloendopeptidase activity"/>
    <property type="evidence" value="ECO:0007669"/>
    <property type="project" value="UniProtKB-EC"/>
</dbReference>
<dbReference type="InterPro" id="IPR001431">
    <property type="entry name" value="Pept_M16_Zn_BS"/>
</dbReference>
<dbReference type="PANTHER" id="PTHR11851">
    <property type="entry name" value="METALLOPROTEASE"/>
    <property type="match status" value="1"/>
</dbReference>
<dbReference type="Pfam" id="PF05193">
    <property type="entry name" value="Peptidase_M16_C"/>
    <property type="match status" value="1"/>
</dbReference>
<dbReference type="AlphaFoldDB" id="A0A3B0SZ28"/>
<name>A0A3B0SZ28_9ZZZZ</name>
<proteinExistence type="inferred from homology"/>
<evidence type="ECO:0000259" key="3">
    <source>
        <dbReference type="Pfam" id="PF05193"/>
    </source>
</evidence>
<accession>A0A3B0SZ28</accession>
<dbReference type="InterPro" id="IPR050361">
    <property type="entry name" value="MPP/UQCRC_Complex"/>
</dbReference>
<dbReference type="EC" id="3.4.24.64" evidence="4"/>
<dbReference type="FunFam" id="3.30.830.10:FF:000008">
    <property type="entry name" value="Mitochondrial-processing peptidase subunit beta"/>
    <property type="match status" value="1"/>
</dbReference>
<dbReference type="InterPro" id="IPR007863">
    <property type="entry name" value="Peptidase_M16_C"/>
</dbReference>
<evidence type="ECO:0000313" key="4">
    <source>
        <dbReference type="EMBL" id="VAW07472.1"/>
    </source>
</evidence>
<protein>
    <submittedName>
        <fullName evidence="4">Mitochondrial processing peptidase-like protein</fullName>
        <ecNumber evidence="4">3.4.24.64</ecNumber>
    </submittedName>
</protein>
<dbReference type="Gene3D" id="3.30.830.10">
    <property type="entry name" value="Metalloenzyme, LuxS/M16 peptidase-like"/>
    <property type="match status" value="2"/>
</dbReference>
<dbReference type="PANTHER" id="PTHR11851:SF49">
    <property type="entry name" value="MITOCHONDRIAL-PROCESSING PEPTIDASE SUBUNIT ALPHA"/>
    <property type="match status" value="1"/>
</dbReference>
<dbReference type="EMBL" id="UOEJ01000275">
    <property type="protein sequence ID" value="VAW07472.1"/>
    <property type="molecule type" value="Genomic_DNA"/>
</dbReference>
<gene>
    <name evidence="4" type="ORF">MNBD_ALPHA01-1022</name>
</gene>
<dbReference type="Pfam" id="PF00675">
    <property type="entry name" value="Peptidase_M16"/>
    <property type="match status" value="1"/>
</dbReference>
<reference evidence="4" key="1">
    <citation type="submission" date="2018-06" db="EMBL/GenBank/DDBJ databases">
        <authorList>
            <person name="Zhirakovskaya E."/>
        </authorList>
    </citation>
    <scope>NUCLEOTIDE SEQUENCE</scope>
</reference>
<organism evidence="4">
    <name type="scientific">hydrothermal vent metagenome</name>
    <dbReference type="NCBI Taxonomy" id="652676"/>
    <lineage>
        <taxon>unclassified sequences</taxon>
        <taxon>metagenomes</taxon>
        <taxon>ecological metagenomes</taxon>
    </lineage>
</organism>
<dbReference type="InterPro" id="IPR011249">
    <property type="entry name" value="Metalloenz_LuxS/M16"/>
</dbReference>
<keyword evidence="4" id="KW-0378">Hydrolase</keyword>
<feature type="domain" description="Peptidase M16 N-terminal" evidence="2">
    <location>
        <begin position="17"/>
        <end position="159"/>
    </location>
</feature>
<dbReference type="PROSITE" id="PS00143">
    <property type="entry name" value="INSULINASE"/>
    <property type="match status" value="1"/>
</dbReference>
<comment type="similarity">
    <text evidence="1">Belongs to the peptidase M16 family.</text>
</comment>
<evidence type="ECO:0000259" key="2">
    <source>
        <dbReference type="Pfam" id="PF00675"/>
    </source>
</evidence>
<evidence type="ECO:0000256" key="1">
    <source>
        <dbReference type="ARBA" id="ARBA00007261"/>
    </source>
</evidence>
<sequence length="418" mass="46396">MTAQVTVLDNGLHIVTDVMPHVETVTVGVWTDVGSRHESPAQNGLSHMLEHMAFKGTESRTARDIAEVIEDVGGYLNAYTSREHTTYYARLLKDDLPLGLTVLADILQNSVFDQKELERERGVIIQEIGQANDTPDDIVFDYFQEAAFPDQSMGRPILGSVDLVNSYSRDDLADYMSAHYQAEQMVVVASGNFDRQQFIARAEDEFSALGHARQVSQEKTIYHGGVQMDARDLEQVNLLIGFEGIAFDDPDFYAAQIMSMVLGGGMSSRLFQEVREKRGLVYSIYNFMQSYVDGGSFAIHAGTGPAQVSELIPVIAGELHKMSASVSGAEVMRARAQMKAGLMMSLESTTSRMEQLGRQMMIFGRPVPHGEIMEKINQVDEVAVMRYMDRMLTENKLSLAAVGPLGHLEDYDKVAARF</sequence>
<feature type="domain" description="Peptidase M16 C-terminal" evidence="3">
    <location>
        <begin position="168"/>
        <end position="338"/>
    </location>
</feature>